<dbReference type="AlphaFoldDB" id="A0A316U3J9"/>
<evidence type="ECO:0000313" key="8">
    <source>
        <dbReference type="Proteomes" id="UP000245942"/>
    </source>
</evidence>
<keyword evidence="3 5" id="KW-0809">Transit peptide</keyword>
<dbReference type="InterPro" id="IPR002930">
    <property type="entry name" value="GCV_H"/>
</dbReference>
<feature type="modified residue" description="N6-lipoyllysine" evidence="4">
    <location>
        <position position="104"/>
    </location>
</feature>
<dbReference type="InterPro" id="IPR003016">
    <property type="entry name" value="2-oxoA_DH_lipoyl-BS"/>
</dbReference>
<dbReference type="Gene3D" id="2.40.50.100">
    <property type="match status" value="1"/>
</dbReference>
<comment type="cofactor">
    <cofactor evidence="5">
        <name>(R)-lipoate</name>
        <dbReference type="ChEBI" id="CHEBI:83088"/>
    </cofactor>
    <text evidence="5">Binds 1 lipoyl cofactor covalently.</text>
</comment>
<keyword evidence="2 4" id="KW-0450">Lipoyl</keyword>
<evidence type="ECO:0000256" key="2">
    <source>
        <dbReference type="ARBA" id="ARBA00022823"/>
    </source>
</evidence>
<organism evidence="7 8">
    <name type="scientific">Pseudomicrostroma glucosiphilum</name>
    <dbReference type="NCBI Taxonomy" id="1684307"/>
    <lineage>
        <taxon>Eukaryota</taxon>
        <taxon>Fungi</taxon>
        <taxon>Dikarya</taxon>
        <taxon>Basidiomycota</taxon>
        <taxon>Ustilaginomycotina</taxon>
        <taxon>Exobasidiomycetes</taxon>
        <taxon>Microstromatales</taxon>
        <taxon>Microstromatales incertae sedis</taxon>
        <taxon>Pseudomicrostroma</taxon>
    </lineage>
</organism>
<sequence>MLSAVLPPLRAIAPTTLRSCPLRAAPIPRAAVRPFSTSSLLREIKTRYTPEHEWVALDTDTNIGTVGITDYAQKSLGDVVYVELPSEGSDVKQGEQIGAVESVKAASDIYSPVAGNVTAVNDKLSSEANLLNKSPEKDGWLCQIRLSNPAEFESLLEKSAYGKLTDDH</sequence>
<dbReference type="NCBIfam" id="NF002270">
    <property type="entry name" value="PRK01202.1"/>
    <property type="match status" value="1"/>
</dbReference>
<evidence type="ECO:0000256" key="5">
    <source>
        <dbReference type="RuleBase" id="RU364055"/>
    </source>
</evidence>
<dbReference type="SUPFAM" id="SSF51230">
    <property type="entry name" value="Single hybrid motif"/>
    <property type="match status" value="1"/>
</dbReference>
<dbReference type="GO" id="GO:0019464">
    <property type="term" value="P:glycine decarboxylation via glycine cleavage system"/>
    <property type="evidence" value="ECO:0007669"/>
    <property type="project" value="UniProtKB-UniRule"/>
</dbReference>
<protein>
    <recommendedName>
        <fullName evidence="5">Glycine cleavage system H protein</fullName>
    </recommendedName>
</protein>
<proteinExistence type="inferred from homology"/>
<keyword evidence="8" id="KW-1185">Reference proteome</keyword>
<evidence type="ECO:0000256" key="1">
    <source>
        <dbReference type="ARBA" id="ARBA00009249"/>
    </source>
</evidence>
<evidence type="ECO:0000256" key="3">
    <source>
        <dbReference type="ARBA" id="ARBA00022946"/>
    </source>
</evidence>
<dbReference type="OrthoDB" id="10264154at2759"/>
<dbReference type="PROSITE" id="PS00189">
    <property type="entry name" value="LIPOYL"/>
    <property type="match status" value="1"/>
</dbReference>
<evidence type="ECO:0000313" key="7">
    <source>
        <dbReference type="EMBL" id="PWN19882.1"/>
    </source>
</evidence>
<dbReference type="GO" id="GO:0005739">
    <property type="term" value="C:mitochondrion"/>
    <property type="evidence" value="ECO:0007669"/>
    <property type="project" value="UniProtKB-SubCell"/>
</dbReference>
<dbReference type="GeneID" id="37014433"/>
<dbReference type="InterPro" id="IPR000089">
    <property type="entry name" value="Biotin_lipoyl"/>
</dbReference>
<dbReference type="EMBL" id="KZ819329">
    <property type="protein sequence ID" value="PWN19882.1"/>
    <property type="molecule type" value="Genomic_DNA"/>
</dbReference>
<accession>A0A316U3J9</accession>
<comment type="function">
    <text evidence="5">The H protein shuttles the methylamine group of glycine from the P protein to the T protein.</text>
</comment>
<dbReference type="STRING" id="1684307.A0A316U3J9"/>
<dbReference type="HAMAP" id="MF_00272">
    <property type="entry name" value="GcvH"/>
    <property type="match status" value="1"/>
</dbReference>
<dbReference type="InterPro" id="IPR033753">
    <property type="entry name" value="GCV_H/Fam206"/>
</dbReference>
<dbReference type="GO" id="GO:0009249">
    <property type="term" value="P:protein lipoylation"/>
    <property type="evidence" value="ECO:0007669"/>
    <property type="project" value="TreeGrafter"/>
</dbReference>
<reference evidence="7 8" key="1">
    <citation type="journal article" date="2018" name="Mol. Biol. Evol.">
        <title>Broad Genomic Sampling Reveals a Smut Pathogenic Ancestry of the Fungal Clade Ustilaginomycotina.</title>
        <authorList>
            <person name="Kijpornyongpan T."/>
            <person name="Mondo S.J."/>
            <person name="Barry K."/>
            <person name="Sandor L."/>
            <person name="Lee J."/>
            <person name="Lipzen A."/>
            <person name="Pangilinan J."/>
            <person name="LaButti K."/>
            <person name="Hainaut M."/>
            <person name="Henrissat B."/>
            <person name="Grigoriev I.V."/>
            <person name="Spatafora J.W."/>
            <person name="Aime M.C."/>
        </authorList>
    </citation>
    <scope>NUCLEOTIDE SEQUENCE [LARGE SCALE GENOMIC DNA]</scope>
    <source>
        <strain evidence="7 8">MCA 4718</strain>
    </source>
</reference>
<comment type="similarity">
    <text evidence="1 5">Belongs to the GcvH family.</text>
</comment>
<dbReference type="GO" id="GO:0005960">
    <property type="term" value="C:glycine cleavage complex"/>
    <property type="evidence" value="ECO:0007669"/>
    <property type="project" value="UniProtKB-UniRule"/>
</dbReference>
<keyword evidence="5" id="KW-0496">Mitochondrion</keyword>
<dbReference type="PROSITE" id="PS50968">
    <property type="entry name" value="BIOTINYL_LIPOYL"/>
    <property type="match status" value="1"/>
</dbReference>
<name>A0A316U3J9_9BASI</name>
<gene>
    <name evidence="7" type="ORF">BCV69DRAFT_283408</name>
</gene>
<dbReference type="NCBIfam" id="TIGR00527">
    <property type="entry name" value="gcvH"/>
    <property type="match status" value="1"/>
</dbReference>
<dbReference type="PANTHER" id="PTHR11715:SF3">
    <property type="entry name" value="GLYCINE CLEAVAGE SYSTEM H PROTEIN-RELATED"/>
    <property type="match status" value="1"/>
</dbReference>
<dbReference type="InterPro" id="IPR017453">
    <property type="entry name" value="GCV_H_sub"/>
</dbReference>
<dbReference type="RefSeq" id="XP_025347042.1">
    <property type="nucleotide sequence ID" value="XM_025492699.1"/>
</dbReference>
<comment type="subcellular location">
    <subcellularLocation>
        <location evidence="5">Mitochondrion</location>
    </subcellularLocation>
</comment>
<comment type="subunit">
    <text evidence="5">The glycine cleavage system is composed of four proteins: P, T, L and H.</text>
</comment>
<dbReference type="InterPro" id="IPR011053">
    <property type="entry name" value="Single_hybrid_motif"/>
</dbReference>
<dbReference type="Proteomes" id="UP000245942">
    <property type="component" value="Unassembled WGS sequence"/>
</dbReference>
<evidence type="ECO:0000256" key="4">
    <source>
        <dbReference type="PIRSR" id="PIRSR617453-50"/>
    </source>
</evidence>
<dbReference type="PANTHER" id="PTHR11715">
    <property type="entry name" value="GLYCINE CLEAVAGE SYSTEM H PROTEIN"/>
    <property type="match status" value="1"/>
</dbReference>
<evidence type="ECO:0000259" key="6">
    <source>
        <dbReference type="PROSITE" id="PS50968"/>
    </source>
</evidence>
<dbReference type="CDD" id="cd06848">
    <property type="entry name" value="GCS_H"/>
    <property type="match status" value="1"/>
</dbReference>
<feature type="domain" description="Lipoyl-binding" evidence="6">
    <location>
        <begin position="63"/>
        <end position="145"/>
    </location>
</feature>
<dbReference type="Pfam" id="PF01597">
    <property type="entry name" value="GCV_H"/>
    <property type="match status" value="1"/>
</dbReference>